<feature type="compositionally biased region" description="Basic residues" evidence="1">
    <location>
        <begin position="55"/>
        <end position="68"/>
    </location>
</feature>
<evidence type="ECO:0000256" key="1">
    <source>
        <dbReference type="SAM" id="MobiDB-lite"/>
    </source>
</evidence>
<dbReference type="EMBL" id="HG805865">
    <property type="protein sequence ID" value="CDW53744.1"/>
    <property type="molecule type" value="Genomic_DNA"/>
</dbReference>
<dbReference type="AlphaFoldDB" id="A0A077Z1E3"/>
<feature type="region of interest" description="Disordered" evidence="1">
    <location>
        <begin position="23"/>
        <end position="68"/>
    </location>
</feature>
<sequence>MVFQGRMFAGDGDKVAVVTLQTSPMSGTRETPMAKRPHQPTPPTDVDQGAAFHTTAHRRHPSQRGSRHWMLKVRDSCQKLQTVDETARQALGSRRKGAGLPRRGSRGPGAD</sequence>
<protein>
    <submittedName>
        <fullName evidence="2">Uncharacterized protein</fullName>
    </submittedName>
</protein>
<organism evidence="2 3">
    <name type="scientific">Trichuris trichiura</name>
    <name type="common">Whipworm</name>
    <name type="synonym">Trichocephalus trichiurus</name>
    <dbReference type="NCBI Taxonomy" id="36087"/>
    <lineage>
        <taxon>Eukaryota</taxon>
        <taxon>Metazoa</taxon>
        <taxon>Ecdysozoa</taxon>
        <taxon>Nematoda</taxon>
        <taxon>Enoplea</taxon>
        <taxon>Dorylaimia</taxon>
        <taxon>Trichinellida</taxon>
        <taxon>Trichuridae</taxon>
        <taxon>Trichuris</taxon>
    </lineage>
</organism>
<reference evidence="2" key="1">
    <citation type="submission" date="2014-01" db="EMBL/GenBank/DDBJ databases">
        <authorList>
            <person name="Aslett M."/>
        </authorList>
    </citation>
    <scope>NUCLEOTIDE SEQUENCE</scope>
</reference>
<name>A0A077Z1E3_TRITR</name>
<dbReference type="Proteomes" id="UP000030665">
    <property type="component" value="Unassembled WGS sequence"/>
</dbReference>
<gene>
    <name evidence="2" type="ORF">TTRE_0000201101</name>
</gene>
<evidence type="ECO:0000313" key="2">
    <source>
        <dbReference type="EMBL" id="CDW53744.1"/>
    </source>
</evidence>
<keyword evidence="3" id="KW-1185">Reference proteome</keyword>
<reference evidence="2" key="2">
    <citation type="submission" date="2014-03" db="EMBL/GenBank/DDBJ databases">
        <title>The whipworm genome and dual-species transcriptomics of an intimate host-pathogen interaction.</title>
        <authorList>
            <person name="Foth B.J."/>
            <person name="Tsai I.J."/>
            <person name="Reid A.J."/>
            <person name="Bancroft A.J."/>
            <person name="Nichol S."/>
            <person name="Tracey A."/>
            <person name="Holroyd N."/>
            <person name="Cotton J.A."/>
            <person name="Stanley E.J."/>
            <person name="Zarowiecki M."/>
            <person name="Liu J.Z."/>
            <person name="Huckvale T."/>
            <person name="Cooper P.J."/>
            <person name="Grencis R.K."/>
            <person name="Berriman M."/>
        </authorList>
    </citation>
    <scope>NUCLEOTIDE SEQUENCE [LARGE SCALE GENOMIC DNA]</scope>
</reference>
<proteinExistence type="predicted"/>
<accession>A0A077Z1E3</accession>
<evidence type="ECO:0000313" key="3">
    <source>
        <dbReference type="Proteomes" id="UP000030665"/>
    </source>
</evidence>
<feature type="region of interest" description="Disordered" evidence="1">
    <location>
        <begin position="81"/>
        <end position="111"/>
    </location>
</feature>